<keyword evidence="1" id="KW-0378">Hydrolase</keyword>
<name>A0ABT5JLH9_9SPHN</name>
<dbReference type="Proteomes" id="UP001216558">
    <property type="component" value="Unassembled WGS sequence"/>
</dbReference>
<dbReference type="InterPro" id="IPR008979">
    <property type="entry name" value="Galactose-bd-like_sf"/>
</dbReference>
<comment type="caution">
    <text evidence="4">The sequence shown here is derived from an EMBL/GenBank/DDBJ whole genome shotgun (WGS) entry which is preliminary data.</text>
</comment>
<gene>
    <name evidence="4" type="ORF">OIK40_02970</name>
</gene>
<dbReference type="RefSeq" id="WP_273676091.1">
    <property type="nucleotide sequence ID" value="NZ_JAQQXQ010000002.1"/>
</dbReference>
<protein>
    <submittedName>
        <fullName evidence="4">Carbohydrate binding domain-containing protein</fullName>
    </submittedName>
</protein>
<evidence type="ECO:0000313" key="4">
    <source>
        <dbReference type="EMBL" id="MDC8753602.1"/>
    </source>
</evidence>
<dbReference type="Pfam" id="PF02018">
    <property type="entry name" value="CBM_4_9"/>
    <property type="match status" value="1"/>
</dbReference>
<organism evidence="4 5">
    <name type="scientific">Erythrobacter fulvus</name>
    <dbReference type="NCBI Taxonomy" id="2987523"/>
    <lineage>
        <taxon>Bacteria</taxon>
        <taxon>Pseudomonadati</taxon>
        <taxon>Pseudomonadota</taxon>
        <taxon>Alphaproteobacteria</taxon>
        <taxon>Sphingomonadales</taxon>
        <taxon>Erythrobacteraceae</taxon>
        <taxon>Erythrobacter/Porphyrobacter group</taxon>
        <taxon>Erythrobacter</taxon>
    </lineage>
</organism>
<dbReference type="PROSITE" id="PS51257">
    <property type="entry name" value="PROKAR_LIPOPROTEIN"/>
    <property type="match status" value="1"/>
</dbReference>
<keyword evidence="2" id="KW-0732">Signal</keyword>
<dbReference type="Gene3D" id="2.60.120.260">
    <property type="entry name" value="Galactose-binding domain-like"/>
    <property type="match status" value="1"/>
</dbReference>
<feature type="chain" id="PRO_5045289047" evidence="2">
    <location>
        <begin position="30"/>
        <end position="957"/>
    </location>
</feature>
<feature type="signal peptide" evidence="2">
    <location>
        <begin position="1"/>
        <end position="29"/>
    </location>
</feature>
<evidence type="ECO:0000256" key="2">
    <source>
        <dbReference type="SAM" id="SignalP"/>
    </source>
</evidence>
<sequence>MIAFFRKSGIFFSAFLSICVAGSGCSQSAASDDAHFVVTNTILSADVQPFTATIGAIGNGHRLSVDSGFEPLVFRTMIQTTAPSANRIIAPANVISHYDSWRTGALDGAEVEILRIVDGAFRSVRTDRVAVGGHQASGWLPVTQRDKIIAHATPSFEFTWEPWNRPDAPYYFTVRAVDGSGHLSPAAKFVVVNAPKALPRQRPEAQNSLREMKWSDTGGRLEAPTGFSAVLTDKGTVRFAWDAVHDAEGYVIFRSDVPPSEHRGHFLELEGKGPAIKAGDLAIIRTRFFRAERGKRLTNRVWNANVDARPFKNKLIGWSDEPGNGNWTLVSHDTQTPVSEPGETFLRLSLAEREKVVLGSYNHSGLEQSWYEVLEPGRSYRFEVWMRGRSARPVTFSLAGFYGSNEARVDPIRFSITSEWKRYSGTFEVSKVHPSKQVGQMQLRIEGPGEVDIDNFRIYRDDADFLSFLPEDVARLEASGMGALRTHGFIKTGFATYDLNEITNPGGVSNTDGGNTLEQTLAEIARLKMDPWLQIEPHLSRDEWLGLAEYLAGTFDPEKDDPSSRPWAAKRSAQGHQPWVGRFDRILFEIGNETWNRLFAPWTFPPMTDAATGKRYSSGAVYGLYQEYVLSIFRDSPHWPELAPKLTPVIGGWSGFDYGFDASLASPNTPFMTHAAYNGGWDENEGPVRPDDAGLSSVLTHVLQTGLIRAERHRKAAVRIGAERGVPLFTGTYEAGPGYAMNGLNGAKVTPEQAADQEVAMKTVAAGTATLDAFLMRAAHGQKLQNYFTYGSGERWTSHAPWQKGGQTYPAWDLLAFFNNEALGDMLEVETLRVPTIDLPAARRREAVSNGPLVAVYATRSDDRLVLFIISRRVPGYPNMDHDGSTTVTVDLPITRAKSVTRISQSGNWTSHNVDSEGTRLVSESVPVPETLPILIVPSLPPGEIMIFVFEGTGQAK</sequence>
<evidence type="ECO:0000259" key="3">
    <source>
        <dbReference type="Pfam" id="PF02018"/>
    </source>
</evidence>
<dbReference type="EMBL" id="JAQQXQ010000002">
    <property type="protein sequence ID" value="MDC8753602.1"/>
    <property type="molecule type" value="Genomic_DNA"/>
</dbReference>
<dbReference type="InterPro" id="IPR003305">
    <property type="entry name" value="CenC_carb-bd"/>
</dbReference>
<reference evidence="4 5" key="1">
    <citation type="submission" date="2022-10" db="EMBL/GenBank/DDBJ databases">
        <title>Erythrobacter sp. sf7 Genome sequencing.</title>
        <authorList>
            <person name="Park S."/>
        </authorList>
    </citation>
    <scope>NUCLEOTIDE SEQUENCE [LARGE SCALE GENOMIC DNA]</scope>
    <source>
        <strain evidence="5">sf7</strain>
    </source>
</reference>
<proteinExistence type="predicted"/>
<accession>A0ABT5JLH9</accession>
<dbReference type="SUPFAM" id="SSF49785">
    <property type="entry name" value="Galactose-binding domain-like"/>
    <property type="match status" value="1"/>
</dbReference>
<feature type="domain" description="CBM-cenC" evidence="3">
    <location>
        <begin position="362"/>
        <end position="433"/>
    </location>
</feature>
<evidence type="ECO:0000256" key="1">
    <source>
        <dbReference type="ARBA" id="ARBA00022801"/>
    </source>
</evidence>
<keyword evidence="5" id="KW-1185">Reference proteome</keyword>
<evidence type="ECO:0000313" key="5">
    <source>
        <dbReference type="Proteomes" id="UP001216558"/>
    </source>
</evidence>